<keyword evidence="2" id="KW-0812">Transmembrane</keyword>
<proteinExistence type="predicted"/>
<comment type="caution">
    <text evidence="3">The sequence shown here is derived from an EMBL/GenBank/DDBJ whole genome shotgun (WGS) entry which is preliminary data.</text>
</comment>
<dbReference type="Proteomes" id="UP000034160">
    <property type="component" value="Unassembled WGS sequence"/>
</dbReference>
<sequence length="346" mass="36688">MEIFKKAKMYARLACATVVTGNIGPLLHLVVQVPVTEVTVDGGTVTANAGATVGNVLKVLESKRYISSGDGKNFAQCAADLAMRLGGDNGIFPEGVSVPHIQFAHGFNQMPLPTACLPHPSFAENLGVYGGLALLGIMGVGVLYLAGCMVRIGGDRPVYNETRRQDNWTAAANPQYAKLPDPRPGSLAGTEIVTVAIDEHGSTQEVERVVDDAAYQAALHRQFVQGVSDARMIASQAEDEMRAAVIKHFDGIGGRKNVLGFIDLLRDLARGGRQGPDLPTSSFSLEPEKGSGGGLSSDLPMRPGGRLGRRQNPPTPPIVVVQKVIEGGGKSNMPNWWLALNKSDKS</sequence>
<reference evidence="3 4" key="1">
    <citation type="journal article" date="2015" name="Nature">
        <title>rRNA introns, odd ribosomes, and small enigmatic genomes across a large radiation of phyla.</title>
        <authorList>
            <person name="Brown C.T."/>
            <person name="Hug L.A."/>
            <person name="Thomas B.C."/>
            <person name="Sharon I."/>
            <person name="Castelle C.J."/>
            <person name="Singh A."/>
            <person name="Wilkins M.J."/>
            <person name="Williams K.H."/>
            <person name="Banfield J.F."/>
        </authorList>
    </citation>
    <scope>NUCLEOTIDE SEQUENCE [LARGE SCALE GENOMIC DNA]</scope>
</reference>
<evidence type="ECO:0000313" key="4">
    <source>
        <dbReference type="Proteomes" id="UP000034160"/>
    </source>
</evidence>
<keyword evidence="2" id="KW-1133">Transmembrane helix</keyword>
<evidence type="ECO:0000256" key="1">
    <source>
        <dbReference type="SAM" id="MobiDB-lite"/>
    </source>
</evidence>
<dbReference type="EMBL" id="LCCN01000002">
    <property type="protein sequence ID" value="KKS33115.1"/>
    <property type="molecule type" value="Genomic_DNA"/>
</dbReference>
<protein>
    <submittedName>
        <fullName evidence="3">Uncharacterized protein</fullName>
    </submittedName>
</protein>
<organism evidence="3 4">
    <name type="scientific">Candidatus Amesbacteria bacterium GW2011_GWA2_42_12</name>
    <dbReference type="NCBI Taxonomy" id="1618356"/>
    <lineage>
        <taxon>Bacteria</taxon>
        <taxon>Candidatus Amesiibacteriota</taxon>
    </lineage>
</organism>
<evidence type="ECO:0000256" key="2">
    <source>
        <dbReference type="SAM" id="Phobius"/>
    </source>
</evidence>
<feature type="transmembrane region" description="Helical" evidence="2">
    <location>
        <begin position="126"/>
        <end position="146"/>
    </location>
</feature>
<keyword evidence="2" id="KW-0472">Membrane</keyword>
<dbReference type="AlphaFoldDB" id="A0A0G0Y8S4"/>
<feature type="region of interest" description="Disordered" evidence="1">
    <location>
        <begin position="272"/>
        <end position="317"/>
    </location>
</feature>
<dbReference type="STRING" id="1618356.UU93_C0002G0043"/>
<feature type="transmembrane region" description="Helical" evidence="2">
    <location>
        <begin position="12"/>
        <end position="31"/>
    </location>
</feature>
<name>A0A0G0Y8S4_9BACT</name>
<accession>A0A0G0Y8S4</accession>
<evidence type="ECO:0000313" key="3">
    <source>
        <dbReference type="EMBL" id="KKS33115.1"/>
    </source>
</evidence>
<gene>
    <name evidence="3" type="ORF">UU93_C0002G0043</name>
</gene>